<comment type="caution">
    <text evidence="7">The sequence shown here is derived from an EMBL/GenBank/DDBJ whole genome shotgun (WGS) entry which is preliminary data.</text>
</comment>
<keyword evidence="3 5" id="KW-0067">ATP-binding</keyword>
<evidence type="ECO:0000256" key="4">
    <source>
        <dbReference type="ARBA" id="ARBA00048819"/>
    </source>
</evidence>
<dbReference type="Pfam" id="PF04107">
    <property type="entry name" value="GCS2"/>
    <property type="match status" value="1"/>
</dbReference>
<dbReference type="InterPro" id="IPR051680">
    <property type="entry name" value="ATP-dep_Glu-Cys_Ligase-2"/>
</dbReference>
<dbReference type="GO" id="GO:0042398">
    <property type="term" value="P:modified amino acid biosynthetic process"/>
    <property type="evidence" value="ECO:0007669"/>
    <property type="project" value="InterPro"/>
</dbReference>
<accession>A0A2N6SY84</accession>
<evidence type="ECO:0000256" key="2">
    <source>
        <dbReference type="ARBA" id="ARBA00022741"/>
    </source>
</evidence>
<dbReference type="InterPro" id="IPR006336">
    <property type="entry name" value="GCS2"/>
</dbReference>
<dbReference type="GO" id="GO:0005524">
    <property type="term" value="F:ATP binding"/>
    <property type="evidence" value="ECO:0007669"/>
    <property type="project" value="UniProtKB-KW"/>
</dbReference>
<dbReference type="NCBIfam" id="TIGR02050">
    <property type="entry name" value="gshA_cyan_rel"/>
    <property type="match status" value="1"/>
</dbReference>
<dbReference type="Gene3D" id="3.30.590.20">
    <property type="match status" value="1"/>
</dbReference>
<dbReference type="SUPFAM" id="SSF55931">
    <property type="entry name" value="Glutamine synthetase/guanido kinase"/>
    <property type="match status" value="1"/>
</dbReference>
<dbReference type="PANTHER" id="PTHR34595">
    <property type="entry name" value="BLR5612 PROTEIN"/>
    <property type="match status" value="1"/>
</dbReference>
<evidence type="ECO:0000313" key="7">
    <source>
        <dbReference type="EMBL" id="PMC62027.1"/>
    </source>
</evidence>
<sequence length="862" mass="93052">MGVEEEFHLVDLATRSLAYRAPDLLSRLPGSAFVEELQGCVVELNSAVTADLGELREELGRQRRLVAEHAKEIGLGVVAAGTVPLASPGNLFVTDNPRYRTMAADYAVLAREQLICGVQFHVDMPDRDMAIQVAHHIAPQLPVLLALSASSPFAADGSDTGYASSRTLVWSRWPATGPRPPANSAEEYDRLLDQMISSGGISDPGMAYFDVRPSARVDTLELRVCDACPSLDVVELIAGLYRGLVMRAQEDIAAGVPAPDIPDPVIVAARWRAARFGLEGELADLRDFTSRPAHDVVRDLVEEVAPQLERAGDLEAVRELAGRVLHHGSSASRQRRVMNRRARLVDVVDDLIAVTSGERESSIDGKWSNDGGPRDYPLVSFADGTMAHDEAVDADGGPRPEMREVLESITTLGPAELRRRQAQMARQEEIDGVTFRITGESVPRPFPVDVVPRVIGAADWAMLSRGLEQRAVALNLFLDDLYTRQLCVRDGVIPPEMIDRAPGYRRYGMAARQRVRANVVGSDVIRSDGDGWMVLEDNCRVPSGTAFAMAARTLTSTFLPEVTAPGPLLDPAGVGPMLRDTLVAAAPSSIHPGAWAPVDADDVELALVTTGRQDSAWHEHAELARTVGMALVTPEELVVENDVLHRITEEGPRRIDVLYARIDEDMLMSSKGADGSPLGPGLTTAQALGSLTVANAMGNGVADDKAVYSKMPDLIRYYLSEQPLIAQVPTYLCADREQRDYVLSNIGDLVVKPIDGFGGAGVTIGPECTEAELAARADELNNHPDRYIGQPVIGLSTHPTFDGAGFGPRHVDLRVFVHAREDNGDVVAMTAPSPLTRVAPQGSMIVNSSRGGGAKDTWVLRD</sequence>
<dbReference type="InterPro" id="IPR011793">
    <property type="entry name" value="YbdK"/>
</dbReference>
<dbReference type="EC" id="6.3.2.2" evidence="5"/>
<protein>
    <recommendedName>
        <fullName evidence="5">Putative glutamate--cysteine ligase 2</fullName>
        <ecNumber evidence="5">6.3.2.2</ecNumber>
    </recommendedName>
    <alternativeName>
        <fullName evidence="5">Gamma-glutamylcysteine synthetase 2</fullName>
        <shortName evidence="5">GCS 2</shortName>
        <shortName evidence="5">Gamma-GCS 2</shortName>
    </alternativeName>
</protein>
<dbReference type="Proteomes" id="UP000235363">
    <property type="component" value="Unassembled WGS sequence"/>
</dbReference>
<evidence type="ECO:0000259" key="6">
    <source>
        <dbReference type="Pfam" id="PF14403"/>
    </source>
</evidence>
<proteinExistence type="inferred from homology"/>
<dbReference type="HAMAP" id="MF_01609">
    <property type="entry name" value="Glu_cys_ligase_2"/>
    <property type="match status" value="1"/>
</dbReference>
<dbReference type="EMBL" id="PNHF01000017">
    <property type="protein sequence ID" value="PMC62027.1"/>
    <property type="molecule type" value="Genomic_DNA"/>
</dbReference>
<evidence type="ECO:0000256" key="5">
    <source>
        <dbReference type="HAMAP-Rule" id="MF_01609"/>
    </source>
</evidence>
<dbReference type="AlphaFoldDB" id="A0A2N6SY84"/>
<dbReference type="Gene3D" id="3.40.50.11290">
    <property type="match status" value="1"/>
</dbReference>
<organism evidence="7 8">
    <name type="scientific">Corynebacterium xerosis</name>
    <dbReference type="NCBI Taxonomy" id="1725"/>
    <lineage>
        <taxon>Bacteria</taxon>
        <taxon>Bacillati</taxon>
        <taxon>Actinomycetota</taxon>
        <taxon>Actinomycetes</taxon>
        <taxon>Mycobacteriales</taxon>
        <taxon>Corynebacteriaceae</taxon>
        <taxon>Corynebacterium</taxon>
    </lineage>
</organism>
<dbReference type="Gene3D" id="3.30.1490.270">
    <property type="match status" value="1"/>
</dbReference>
<dbReference type="InterPro" id="IPR014746">
    <property type="entry name" value="Gln_synth/guanido_kin_cat_dom"/>
</dbReference>
<reference evidence="7 8" key="1">
    <citation type="submission" date="2017-09" db="EMBL/GenBank/DDBJ databases">
        <title>Bacterial strain isolated from the female urinary microbiota.</title>
        <authorList>
            <person name="Thomas-White K."/>
            <person name="Kumar N."/>
            <person name="Forster S."/>
            <person name="Putonti C."/>
            <person name="Lawley T."/>
            <person name="Wolfe A.J."/>
        </authorList>
    </citation>
    <scope>NUCLEOTIDE SEQUENCE [LARGE SCALE GENOMIC DNA]</scope>
    <source>
        <strain evidence="7 8">UMB0908</strain>
    </source>
</reference>
<evidence type="ECO:0000256" key="1">
    <source>
        <dbReference type="ARBA" id="ARBA00022598"/>
    </source>
</evidence>
<dbReference type="GO" id="GO:0004357">
    <property type="term" value="F:glutamate-cysteine ligase activity"/>
    <property type="evidence" value="ECO:0007669"/>
    <property type="project" value="UniProtKB-EC"/>
</dbReference>
<name>A0A2N6SY84_9CORY</name>
<evidence type="ECO:0000313" key="8">
    <source>
        <dbReference type="Proteomes" id="UP000235363"/>
    </source>
</evidence>
<comment type="function">
    <text evidence="5">ATP-dependent carboxylate-amine ligase which exhibits weak glutamate--cysteine ligase activity.</text>
</comment>
<comment type="catalytic activity">
    <reaction evidence="4 5">
        <text>L-cysteine + L-glutamate + ATP = gamma-L-glutamyl-L-cysteine + ADP + phosphate + H(+)</text>
        <dbReference type="Rhea" id="RHEA:13285"/>
        <dbReference type="ChEBI" id="CHEBI:15378"/>
        <dbReference type="ChEBI" id="CHEBI:29985"/>
        <dbReference type="ChEBI" id="CHEBI:30616"/>
        <dbReference type="ChEBI" id="CHEBI:35235"/>
        <dbReference type="ChEBI" id="CHEBI:43474"/>
        <dbReference type="ChEBI" id="CHEBI:58173"/>
        <dbReference type="ChEBI" id="CHEBI:456216"/>
        <dbReference type="EC" id="6.3.2.2"/>
    </reaction>
</comment>
<dbReference type="InterPro" id="IPR025841">
    <property type="entry name" value="CP_ATPgrasp_2"/>
</dbReference>
<dbReference type="NCBIfam" id="NF010041">
    <property type="entry name" value="PRK13517.1-1"/>
    <property type="match status" value="1"/>
</dbReference>
<feature type="domain" description="Circularly permuted ATP-grasp type 2" evidence="6">
    <location>
        <begin position="452"/>
        <end position="839"/>
    </location>
</feature>
<dbReference type="Pfam" id="PF14403">
    <property type="entry name" value="CP_ATPgrasp_2"/>
    <property type="match status" value="1"/>
</dbReference>
<comment type="similarity">
    <text evidence="5">Belongs to the glutamate--cysteine ligase type 2 family. YbdK subfamily.</text>
</comment>
<keyword evidence="1 5" id="KW-0436">Ligase</keyword>
<dbReference type="PANTHER" id="PTHR34595:SF7">
    <property type="entry name" value="SLL1039 PROTEIN"/>
    <property type="match status" value="1"/>
</dbReference>
<gene>
    <name evidence="7" type="ORF">CJ204_08040</name>
</gene>
<keyword evidence="2 5" id="KW-0547">Nucleotide-binding</keyword>
<dbReference type="SUPFAM" id="SSF56059">
    <property type="entry name" value="Glutathione synthetase ATP-binding domain-like"/>
    <property type="match status" value="1"/>
</dbReference>
<evidence type="ECO:0000256" key="3">
    <source>
        <dbReference type="ARBA" id="ARBA00022840"/>
    </source>
</evidence>